<dbReference type="SUPFAM" id="SSF52151">
    <property type="entry name" value="FabD/lysophospholipase-like"/>
    <property type="match status" value="1"/>
</dbReference>
<sequence length="428" mass="47487">MTFEELRTGLLAIKKESQIPFWIINAAAPKSRSGLGWWAFGEDDTTNSDMFELTAVSHGSGRYGYVSAPASLHNMTVLDAVASSAAFLDANQLVYKEPLTRGGIGVLAHTFAADWGIDIANYNVKDSRRTLHRWLPVPLYWLDGGYARYLTDASKSKETQDRVRSSLIRLIDGGNGENLGVYSLVKRNVRNIVIADAASDPDGKFGDICSLATRLRNVPKSRGGYLYMPGLNNFNKHCAALLEHKQGYNIREWPFEFPTLVGCIRKTEQMNEAHACENLSDQDTRLIVVKPAINMTVIMGRELQGHQLRTCGVPGSSSKLTGSKVPLLNCDAAALILNSWNRKKSLCQVFPQNSTVLMTANSSQTLFSAYRELARQYVNQAGEMIRLLKNEDPKGAKMFSDMAKAQGTQYDFRATQQSCEDQLKVTKI</sequence>
<organism evidence="1 2">
    <name type="scientific">Pseudomonas chlororaphis</name>
    <dbReference type="NCBI Taxonomy" id="587753"/>
    <lineage>
        <taxon>Bacteria</taxon>
        <taxon>Pseudomonadati</taxon>
        <taxon>Pseudomonadota</taxon>
        <taxon>Gammaproteobacteria</taxon>
        <taxon>Pseudomonadales</taxon>
        <taxon>Pseudomonadaceae</taxon>
        <taxon>Pseudomonas</taxon>
    </lineage>
</organism>
<reference evidence="1 2" key="1">
    <citation type="journal article" date="2015" name="Stand. Genomic Sci.">
        <title>Complete genome of Pseudomonas chlororaphis strain UFB2, a soil bacterium with antibacterial activity against bacterial canker pathogen of tomato.</title>
        <authorList>
            <person name="Deng P."/>
            <person name="Wang X."/>
            <person name="Baird S.M."/>
            <person name="Lu S.E."/>
        </authorList>
    </citation>
    <scope>NUCLEOTIDE SEQUENCE [LARGE SCALE GENOMIC DNA]</scope>
    <source>
        <strain evidence="1 2">UFB2</strain>
    </source>
</reference>
<dbReference type="PATRIC" id="fig|587753.11.peg.4354"/>
<reference evidence="2" key="2">
    <citation type="submission" date="2015-03" db="EMBL/GenBank/DDBJ databases">
        <authorList>
            <person name="Deng P."/>
            <person name="Lu S."/>
        </authorList>
    </citation>
    <scope>NUCLEOTIDE SEQUENCE [LARGE SCALE GENOMIC DNA]</scope>
    <source>
        <strain evidence="2">UFB2</strain>
    </source>
</reference>
<gene>
    <name evidence="1" type="ORF">VM99_21270</name>
</gene>
<dbReference type="AlphaFoldDB" id="A0A0G3GIS1"/>
<evidence type="ECO:0000313" key="1">
    <source>
        <dbReference type="EMBL" id="AKK00480.1"/>
    </source>
</evidence>
<protein>
    <submittedName>
        <fullName evidence="1">Uncharacterized protein</fullName>
    </submittedName>
</protein>
<dbReference type="Proteomes" id="UP000035212">
    <property type="component" value="Chromosome"/>
</dbReference>
<dbReference type="InterPro" id="IPR016035">
    <property type="entry name" value="Acyl_Trfase/lysoPLipase"/>
</dbReference>
<accession>A0A0G3GIS1</accession>
<evidence type="ECO:0000313" key="2">
    <source>
        <dbReference type="Proteomes" id="UP000035212"/>
    </source>
</evidence>
<dbReference type="EMBL" id="CP011020">
    <property type="protein sequence ID" value="AKK00480.1"/>
    <property type="molecule type" value="Genomic_DNA"/>
</dbReference>
<proteinExistence type="predicted"/>
<name>A0A0G3GIS1_9PSED</name>